<organism evidence="2 3">
    <name type="scientific">Bhargavaea ginsengi</name>
    <dbReference type="NCBI Taxonomy" id="426757"/>
    <lineage>
        <taxon>Bacteria</taxon>
        <taxon>Bacillati</taxon>
        <taxon>Bacillota</taxon>
        <taxon>Bacilli</taxon>
        <taxon>Bacillales</taxon>
        <taxon>Caryophanaceae</taxon>
        <taxon>Bhargavaea</taxon>
    </lineage>
</organism>
<feature type="transmembrane region" description="Helical" evidence="1">
    <location>
        <begin position="237"/>
        <end position="260"/>
    </location>
</feature>
<evidence type="ECO:0000256" key="1">
    <source>
        <dbReference type="SAM" id="Phobius"/>
    </source>
</evidence>
<dbReference type="AlphaFoldDB" id="A0A1H6ZS76"/>
<evidence type="ECO:0000313" key="2">
    <source>
        <dbReference type="EMBL" id="SEJ52450.1"/>
    </source>
</evidence>
<dbReference type="RefSeq" id="WP_092053442.1">
    <property type="nucleotide sequence ID" value="NZ_FNZF01000003.1"/>
</dbReference>
<name>A0A1H6ZS76_9BACL</name>
<evidence type="ECO:0000313" key="3">
    <source>
        <dbReference type="Proteomes" id="UP000199200"/>
    </source>
</evidence>
<keyword evidence="1" id="KW-1133">Transmembrane helix</keyword>
<feature type="transmembrane region" description="Helical" evidence="1">
    <location>
        <begin position="21"/>
        <end position="41"/>
    </location>
</feature>
<evidence type="ECO:0008006" key="4">
    <source>
        <dbReference type="Google" id="ProtNLM"/>
    </source>
</evidence>
<feature type="transmembrane region" description="Helical" evidence="1">
    <location>
        <begin position="92"/>
        <end position="120"/>
    </location>
</feature>
<dbReference type="STRING" id="426757.SAMN04488127_2093"/>
<dbReference type="EMBL" id="FNZF01000003">
    <property type="protein sequence ID" value="SEJ52450.1"/>
    <property type="molecule type" value="Genomic_DNA"/>
</dbReference>
<dbReference type="Proteomes" id="UP000199200">
    <property type="component" value="Unassembled WGS sequence"/>
</dbReference>
<gene>
    <name evidence="2" type="ORF">SAMN04488127_2093</name>
</gene>
<protein>
    <recommendedName>
        <fullName evidence="4">ABC-2 type transport system permease protein</fullName>
    </recommendedName>
</protein>
<proteinExistence type="predicted"/>
<keyword evidence="3" id="KW-1185">Reference proteome</keyword>
<reference evidence="3" key="1">
    <citation type="submission" date="2016-10" db="EMBL/GenBank/DDBJ databases">
        <authorList>
            <person name="Varghese N."/>
            <person name="Submissions S."/>
        </authorList>
    </citation>
    <scope>NUCLEOTIDE SEQUENCE [LARGE SCALE GENOMIC DNA]</scope>
    <source>
        <strain evidence="3">CGMCC 1.6763</strain>
    </source>
</reference>
<feature type="transmembrane region" description="Helical" evidence="1">
    <location>
        <begin position="47"/>
        <end position="72"/>
    </location>
</feature>
<feature type="transmembrane region" description="Helical" evidence="1">
    <location>
        <begin position="140"/>
        <end position="168"/>
    </location>
</feature>
<feature type="transmembrane region" description="Helical" evidence="1">
    <location>
        <begin position="180"/>
        <end position="197"/>
    </location>
</feature>
<accession>A0A1H6ZS76</accession>
<sequence>MSRWKGLLWKEWIQARLGMAFLVLAAVLSIGVVPFLLQRYAFHEVPVMNIAFIIMGFWVLALSYMPVVSLLVSLQADMKRPDIWLHSPAPSYVLVGVKAVFAVLMTVASMLFLFTVLALANGMIHLFGGGSGLPEGMPLGWFMGFFAEVGTVSLFLGIMQMVLGFLFWTIYQWLKKFTKIGAVILTGMLVGGTFYVFQKVARWGPYEKLAGYGEIPLTYTERLNRVNDWSLDFTGTIAASGVGLAAIEAILLAMLAIYIFNRKVAR</sequence>
<keyword evidence="1" id="KW-0472">Membrane</keyword>
<dbReference type="OrthoDB" id="2968365at2"/>
<keyword evidence="1" id="KW-0812">Transmembrane</keyword>